<dbReference type="VEuPathDB" id="AmoebaDB:EDI_038470"/>
<sequence>MTSSIVSIKLSDYAAQIYYSVDSTYKSLFETCYLYAAFNKFCYSFFDSAFKAEDSLNLMQPENTLREYLQKKDKETNYPLPKPEVLWGLMMSELVDIIKKKMSELKISIGGILISIPDGTDYSLYSLIKKACTFIKNEKKIKCEFTYNSIVASTAYLKCLINGIGNESKDIFSVKATCFIDFGFNSTECYVCLLSNLKSICLAKGRCKGGLNDTYQVIRKLLTAENELIPFDKWKSTEKADYKLIKESFSCYCNTKVRDVHFTNFKQDDILIDKNNLKEELDPICKDICDMVKKTIERAEGISKIKSEKINVGSQEFTLSNLKIDNFYINSEIKNQFLIEKLEEDQHLTFNDTNYGSTLFAIGCSLSAPLYQRKFNKKEFQVGDDINDLITIQEIVYPSRFLLIKDTNNPYLAFPNNCSSSEDMIEIGQLEPGDYKLFDNEFKKTDSFDDLKLLGIFNIPKEGCYYASLGNSIGIKPQELLYNINNVSVMEKPLVEEEKTKPEDYVYLIPKTENPSSGVVVFETSEKIIKPCIFVSDSLVQDEKKRFDRLRQDSDEFLKEGNKILSDALRYYKDYDITREEISRRVFSLKKLSNGDTVQFQKGWEELKARLEKKK</sequence>
<dbReference type="OMA" id="ESFSCYC"/>
<dbReference type="eggNOG" id="ENOG502RFH2">
    <property type="taxonomic scope" value="Eukaryota"/>
</dbReference>
<keyword evidence="2" id="KW-1185">Reference proteome</keyword>
<reference evidence="2" key="1">
    <citation type="submission" date="2007-12" db="EMBL/GenBank/DDBJ databases">
        <title>Annotation of Entamoeba dispar SAW760.</title>
        <authorList>
            <person name="Lorenzi H."/>
            <person name="Inman J."/>
            <person name="Schobel S."/>
            <person name="Amedeo P."/>
            <person name="Caler E."/>
        </authorList>
    </citation>
    <scope>NUCLEOTIDE SEQUENCE [LARGE SCALE GENOMIC DNA]</scope>
    <source>
        <strain evidence="2">ATCC PRA-260 / SAW760</strain>
    </source>
</reference>
<dbReference type="Proteomes" id="UP000008076">
    <property type="component" value="Unassembled WGS sequence"/>
</dbReference>
<evidence type="ECO:0000313" key="2">
    <source>
        <dbReference type="Proteomes" id="UP000008076"/>
    </source>
</evidence>
<evidence type="ECO:0000313" key="1">
    <source>
        <dbReference type="EMBL" id="EDR24943.1"/>
    </source>
</evidence>
<gene>
    <name evidence="1" type="ORF">EDI_038470</name>
</gene>
<dbReference type="OrthoDB" id="29314at2759"/>
<dbReference type="GeneID" id="5883823"/>
<organism evidence="2">
    <name type="scientific">Entamoeba dispar (strain ATCC PRA-260 / SAW760)</name>
    <dbReference type="NCBI Taxonomy" id="370354"/>
    <lineage>
        <taxon>Eukaryota</taxon>
        <taxon>Amoebozoa</taxon>
        <taxon>Evosea</taxon>
        <taxon>Archamoebae</taxon>
        <taxon>Mastigamoebida</taxon>
        <taxon>Entamoebidae</taxon>
        <taxon>Entamoeba</taxon>
    </lineage>
</organism>
<dbReference type="KEGG" id="edi:EDI_038470"/>
<dbReference type="AlphaFoldDB" id="B0EKK6"/>
<accession>B0EKK6</accession>
<dbReference type="EMBL" id="DS549761">
    <property type="protein sequence ID" value="EDR24943.1"/>
    <property type="molecule type" value="Genomic_DNA"/>
</dbReference>
<dbReference type="RefSeq" id="XP_001738730.1">
    <property type="nucleotide sequence ID" value="XM_001738678.1"/>
</dbReference>
<name>B0EKK6_ENTDS</name>
<protein>
    <submittedName>
        <fullName evidence="1">Uncharacterized protein</fullName>
    </submittedName>
</protein>
<proteinExistence type="predicted"/>